<evidence type="ECO:0000256" key="1">
    <source>
        <dbReference type="SAM" id="Phobius"/>
    </source>
</evidence>
<feature type="transmembrane region" description="Helical" evidence="1">
    <location>
        <begin position="216"/>
        <end position="238"/>
    </location>
</feature>
<feature type="transmembrane region" description="Helical" evidence="1">
    <location>
        <begin position="136"/>
        <end position="154"/>
    </location>
</feature>
<feature type="transmembrane region" description="Helical" evidence="1">
    <location>
        <begin position="46"/>
        <end position="65"/>
    </location>
</feature>
<gene>
    <name evidence="2" type="ORF">METZ01_LOCUS139895</name>
</gene>
<keyword evidence="1" id="KW-0812">Transmembrane</keyword>
<proteinExistence type="predicted"/>
<feature type="non-terminal residue" evidence="2">
    <location>
        <position position="1"/>
    </location>
</feature>
<feature type="transmembrane region" description="Helical" evidence="1">
    <location>
        <begin position="21"/>
        <end position="40"/>
    </location>
</feature>
<organism evidence="2">
    <name type="scientific">marine metagenome</name>
    <dbReference type="NCBI Taxonomy" id="408172"/>
    <lineage>
        <taxon>unclassified sequences</taxon>
        <taxon>metagenomes</taxon>
        <taxon>ecological metagenomes</taxon>
    </lineage>
</organism>
<sequence>VYPFYLWITPLRQIDGSFYRFNLGLCCVIGALGAIGYHALNPDLISEVYVWIWLALLLSITAFYWHSKKINNLIISSVSIFGSVIMSNVLFNIVPALNQEGAFFATLLGAMITAGVFFAMILGHWYLNVINLPIRLLKKAVIILSALLIVRTFWDVVYMTKDNIVDSYGINHSLWAFTLQFEGFLLVTAFFMGNIVPIVLNYFIWRTLKLQATQSATGLLYVSVISILFGELLFKYYLLQFGFLV</sequence>
<name>A0A381ZDL6_9ZZZZ</name>
<reference evidence="2" key="1">
    <citation type="submission" date="2018-05" db="EMBL/GenBank/DDBJ databases">
        <authorList>
            <person name="Lanie J.A."/>
            <person name="Ng W.-L."/>
            <person name="Kazmierczak K.M."/>
            <person name="Andrzejewski T.M."/>
            <person name="Davidsen T.M."/>
            <person name="Wayne K.J."/>
            <person name="Tettelin H."/>
            <person name="Glass J.I."/>
            <person name="Rusch D."/>
            <person name="Podicherti R."/>
            <person name="Tsui H.-C.T."/>
            <person name="Winkler M.E."/>
        </authorList>
    </citation>
    <scope>NUCLEOTIDE SEQUENCE</scope>
</reference>
<keyword evidence="1" id="KW-0472">Membrane</keyword>
<protein>
    <submittedName>
        <fullName evidence="2">Uncharacterized protein</fullName>
    </submittedName>
</protein>
<feature type="transmembrane region" description="Helical" evidence="1">
    <location>
        <begin position="72"/>
        <end position="91"/>
    </location>
</feature>
<accession>A0A381ZDL6</accession>
<feature type="transmembrane region" description="Helical" evidence="1">
    <location>
        <begin position="174"/>
        <end position="204"/>
    </location>
</feature>
<feature type="transmembrane region" description="Helical" evidence="1">
    <location>
        <begin position="103"/>
        <end position="127"/>
    </location>
</feature>
<dbReference type="EMBL" id="UINC01020818">
    <property type="protein sequence ID" value="SVA87041.1"/>
    <property type="molecule type" value="Genomic_DNA"/>
</dbReference>
<keyword evidence="1" id="KW-1133">Transmembrane helix</keyword>
<dbReference type="AlphaFoldDB" id="A0A381ZDL6"/>
<evidence type="ECO:0000313" key="2">
    <source>
        <dbReference type="EMBL" id="SVA87041.1"/>
    </source>
</evidence>